<gene>
    <name evidence="1" type="ORF">RB636_17485</name>
</gene>
<evidence type="ECO:0000313" key="2">
    <source>
        <dbReference type="Proteomes" id="UP001348265"/>
    </source>
</evidence>
<keyword evidence="2" id="KW-1185">Reference proteome</keyword>
<evidence type="ECO:0000313" key="1">
    <source>
        <dbReference type="EMBL" id="MEF3114964.1"/>
    </source>
</evidence>
<dbReference type="PROSITE" id="PS51318">
    <property type="entry name" value="TAT"/>
    <property type="match status" value="1"/>
</dbReference>
<dbReference type="EMBL" id="JAVFKM010000008">
    <property type="protein sequence ID" value="MEF3114964.1"/>
    <property type="molecule type" value="Genomic_DNA"/>
</dbReference>
<comment type="caution">
    <text evidence="1">The sequence shown here is derived from an EMBL/GenBank/DDBJ whole genome shotgun (WGS) entry which is preliminary data.</text>
</comment>
<dbReference type="RefSeq" id="WP_331787275.1">
    <property type="nucleotide sequence ID" value="NZ_JAVFKM010000008.1"/>
</dbReference>
<proteinExistence type="predicted"/>
<protein>
    <submittedName>
        <fullName evidence="1">Uncharacterized protein</fullName>
    </submittedName>
</protein>
<name>A0ABU7WV25_9ACTN</name>
<reference evidence="1 2" key="1">
    <citation type="submission" date="2023-08" db="EMBL/GenBank/DDBJ databases">
        <authorList>
            <person name="Sharma P."/>
            <person name="Verma V."/>
            <person name="Mohan M.K."/>
            <person name="Dubey A.K."/>
        </authorList>
    </citation>
    <scope>NUCLEOTIDE SEQUENCE [LARGE SCALE GENOMIC DNA]</scope>
    <source>
        <strain evidence="1 2">ADP4</strain>
    </source>
</reference>
<dbReference type="Proteomes" id="UP001348265">
    <property type="component" value="Unassembled WGS sequence"/>
</dbReference>
<accession>A0ABU7WV25</accession>
<dbReference type="InterPro" id="IPR006311">
    <property type="entry name" value="TAT_signal"/>
</dbReference>
<organism evidence="1 2">
    <name type="scientific">Streptomyces chrestomyceticus</name>
    <dbReference type="NCBI Taxonomy" id="68185"/>
    <lineage>
        <taxon>Bacteria</taxon>
        <taxon>Bacillati</taxon>
        <taxon>Actinomycetota</taxon>
        <taxon>Actinomycetes</taxon>
        <taxon>Kitasatosporales</taxon>
        <taxon>Streptomycetaceae</taxon>
        <taxon>Streptomyces</taxon>
    </lineage>
</organism>
<sequence length="60" mass="5916">MTEPPPSPVPLPRRVFLARTGLLGAAAGTVPAAGAAPAGSAPVPAVDELIAVLRPVPTRP</sequence>